<dbReference type="InterPro" id="IPR004881">
    <property type="entry name" value="Ribosome_biogen_GTPase_RsgA"/>
</dbReference>
<dbReference type="InterPro" id="IPR027417">
    <property type="entry name" value="P-loop_NTPase"/>
</dbReference>
<evidence type="ECO:0000256" key="11">
    <source>
        <dbReference type="SAM" id="MobiDB-lite"/>
    </source>
</evidence>
<dbReference type="PANTHER" id="PTHR32120:SF10">
    <property type="entry name" value="SMALL RIBOSOMAL SUBUNIT BIOGENESIS GTPASE RSGA"/>
    <property type="match status" value="1"/>
</dbReference>
<dbReference type="InterPro" id="IPR010914">
    <property type="entry name" value="RsgA_GTPase_dom"/>
</dbReference>
<evidence type="ECO:0000256" key="5">
    <source>
        <dbReference type="ARBA" id="ARBA00022741"/>
    </source>
</evidence>
<keyword evidence="4 10" id="KW-0699">rRNA-binding</keyword>
<evidence type="ECO:0000256" key="9">
    <source>
        <dbReference type="ARBA" id="ARBA00023134"/>
    </source>
</evidence>
<proteinExistence type="inferred from homology"/>
<keyword evidence="9 10" id="KW-0342">GTP-binding</keyword>
<name>A0ABS8YBY7_9BACL</name>
<feature type="binding site" evidence="10">
    <location>
        <begin position="211"/>
        <end position="214"/>
    </location>
    <ligand>
        <name>GTP</name>
        <dbReference type="ChEBI" id="CHEBI:37565"/>
    </ligand>
</feature>
<evidence type="ECO:0000256" key="3">
    <source>
        <dbReference type="ARBA" id="ARBA00022723"/>
    </source>
</evidence>
<dbReference type="EMBL" id="JAJNBZ010000003">
    <property type="protein sequence ID" value="MCE5168977.1"/>
    <property type="molecule type" value="Genomic_DNA"/>
</dbReference>
<keyword evidence="2 10" id="KW-0690">Ribosome biogenesis</keyword>
<evidence type="ECO:0000256" key="10">
    <source>
        <dbReference type="HAMAP-Rule" id="MF_01820"/>
    </source>
</evidence>
<evidence type="ECO:0000256" key="4">
    <source>
        <dbReference type="ARBA" id="ARBA00022730"/>
    </source>
</evidence>
<dbReference type="NCBIfam" id="TIGR00157">
    <property type="entry name" value="ribosome small subunit-dependent GTPase A"/>
    <property type="match status" value="1"/>
</dbReference>
<evidence type="ECO:0000256" key="2">
    <source>
        <dbReference type="ARBA" id="ARBA00022517"/>
    </source>
</evidence>
<feature type="binding site" evidence="10">
    <location>
        <position position="351"/>
    </location>
    <ligand>
        <name>Zn(2+)</name>
        <dbReference type="ChEBI" id="CHEBI:29105"/>
    </ligand>
</feature>
<keyword evidence="5 10" id="KW-0547">Nucleotide-binding</keyword>
<dbReference type="Gene3D" id="3.40.50.300">
    <property type="entry name" value="P-loop containing nucleotide triphosphate hydrolases"/>
    <property type="match status" value="1"/>
</dbReference>
<evidence type="ECO:0000259" key="12">
    <source>
        <dbReference type="PROSITE" id="PS50936"/>
    </source>
</evidence>
<accession>A0ABS8YBY7</accession>
<comment type="subunit">
    <text evidence="10">Monomer. Associates with 30S ribosomal subunit, binds 16S rRNA.</text>
</comment>
<dbReference type="Proteomes" id="UP001199916">
    <property type="component" value="Unassembled WGS sequence"/>
</dbReference>
<comment type="subcellular location">
    <subcellularLocation>
        <location evidence="10">Cytoplasm</location>
    </subcellularLocation>
</comment>
<dbReference type="PANTHER" id="PTHR32120">
    <property type="entry name" value="SMALL RIBOSOMAL SUBUNIT BIOGENESIS GTPASE RSGA"/>
    <property type="match status" value="1"/>
</dbReference>
<keyword evidence="7 10" id="KW-0862">Zinc</keyword>
<keyword evidence="3 10" id="KW-0479">Metal-binding</keyword>
<evidence type="ECO:0000256" key="6">
    <source>
        <dbReference type="ARBA" id="ARBA00022801"/>
    </source>
</evidence>
<reference evidence="14 15" key="1">
    <citation type="submission" date="2021-11" db="EMBL/GenBank/DDBJ databases">
        <title>Draft genome sequence of Paenibacillus profundus YoMME, a new Gram-positive bacteria with exoelectrogenic properties.</title>
        <authorList>
            <person name="Hubenova Y."/>
            <person name="Hubenova E."/>
            <person name="Manasiev Y."/>
            <person name="Peykov S."/>
            <person name="Mitov M."/>
        </authorList>
    </citation>
    <scope>NUCLEOTIDE SEQUENCE [LARGE SCALE GENOMIC DNA]</scope>
    <source>
        <strain evidence="14 15">YoMME</strain>
    </source>
</reference>
<feature type="binding site" evidence="10">
    <location>
        <position position="353"/>
    </location>
    <ligand>
        <name>Zn(2+)</name>
        <dbReference type="ChEBI" id="CHEBI:29105"/>
    </ligand>
</feature>
<keyword evidence="15" id="KW-1185">Reference proteome</keyword>
<dbReference type="Pfam" id="PF03193">
    <property type="entry name" value="RsgA_GTPase"/>
    <property type="match status" value="1"/>
</dbReference>
<feature type="binding site" evidence="10">
    <location>
        <position position="359"/>
    </location>
    <ligand>
        <name>Zn(2+)</name>
        <dbReference type="ChEBI" id="CHEBI:29105"/>
    </ligand>
</feature>
<evidence type="ECO:0000256" key="8">
    <source>
        <dbReference type="ARBA" id="ARBA00022884"/>
    </source>
</evidence>
<dbReference type="SUPFAM" id="SSF52540">
    <property type="entry name" value="P-loop containing nucleoside triphosphate hydrolases"/>
    <property type="match status" value="1"/>
</dbReference>
<feature type="domain" description="EngC GTPase" evidence="12">
    <location>
        <begin position="172"/>
        <end position="319"/>
    </location>
</feature>
<organism evidence="14 15">
    <name type="scientific">Paenibacillus profundus</name>
    <dbReference type="NCBI Taxonomy" id="1173085"/>
    <lineage>
        <taxon>Bacteria</taxon>
        <taxon>Bacillati</taxon>
        <taxon>Bacillota</taxon>
        <taxon>Bacilli</taxon>
        <taxon>Bacillales</taxon>
        <taxon>Paenibacillaceae</taxon>
        <taxon>Paenibacillus</taxon>
    </lineage>
</organism>
<feature type="domain" description="CP-type G" evidence="13">
    <location>
        <begin position="163"/>
        <end position="321"/>
    </location>
</feature>
<evidence type="ECO:0000313" key="14">
    <source>
        <dbReference type="EMBL" id="MCE5168977.1"/>
    </source>
</evidence>
<sequence length="418" mass="45208">MNQGKKQQNLKQDQSQEINIINNETIPYTEAEESDQADGGFPQVQDGGCAVKELSELGWNDAWSDTWTQWLDGLNEAVTRRFAGELVPARVSLAHKHLYRVISADGEWLAELSGQARAGMLTLSDWPCVGDWVAIAPRQAEGRATIAGVLPRRSLFARKVAGNRRDAQVVAANADVALLVTAMTSDFEPRRLERYAALAWDSGAMPAVVLTKADAAEDPAAFAAEAMRTVPGADVFAVSAHTGAGLDRLQALLAPGTTVVLVGSSGVGKSTLANALADEEHMATQTVRESDGKGRHTTTHRELLPLSGGAWLIDTPGMREVGMIAVDGGSGLAHTFEDIEALASDCRFSNCSHRHEPGCAVQQAIALGELEAERLKGYHKLQREIAYMRRSEEAQLKRQQANSVKKLTKTFNTSSKRR</sequence>
<evidence type="ECO:0000256" key="1">
    <source>
        <dbReference type="ARBA" id="ARBA00022490"/>
    </source>
</evidence>
<keyword evidence="1 10" id="KW-0963">Cytoplasm</keyword>
<dbReference type="HAMAP" id="MF_01820">
    <property type="entry name" value="GTPase_RsgA"/>
    <property type="match status" value="1"/>
</dbReference>
<comment type="function">
    <text evidence="10">One of several proteins that assist in the late maturation steps of the functional core of the 30S ribosomal subunit. Helps release RbfA from mature subunits. May play a role in the assembly of ribosomal proteins into the subunit. Circularly permuted GTPase that catalyzes slow GTP hydrolysis, GTPase activity is stimulated by the 30S ribosomal subunit.</text>
</comment>
<dbReference type="CDD" id="cd01854">
    <property type="entry name" value="YjeQ_EngC"/>
    <property type="match status" value="1"/>
</dbReference>
<evidence type="ECO:0000313" key="15">
    <source>
        <dbReference type="Proteomes" id="UP001199916"/>
    </source>
</evidence>
<dbReference type="RefSeq" id="WP_233696100.1">
    <property type="nucleotide sequence ID" value="NZ_JAJNBZ010000003.1"/>
</dbReference>
<feature type="binding site" evidence="10">
    <location>
        <begin position="263"/>
        <end position="271"/>
    </location>
    <ligand>
        <name>GTP</name>
        <dbReference type="ChEBI" id="CHEBI:37565"/>
    </ligand>
</feature>
<evidence type="ECO:0000259" key="13">
    <source>
        <dbReference type="PROSITE" id="PS51721"/>
    </source>
</evidence>
<comment type="similarity">
    <text evidence="10">Belongs to the TRAFAC class YlqF/YawG GTPase family. RsgA subfamily.</text>
</comment>
<keyword evidence="8 10" id="KW-0694">RNA-binding</keyword>
<feature type="region of interest" description="Disordered" evidence="11">
    <location>
        <begin position="397"/>
        <end position="418"/>
    </location>
</feature>
<dbReference type="PROSITE" id="PS51721">
    <property type="entry name" value="G_CP"/>
    <property type="match status" value="1"/>
</dbReference>
<dbReference type="InterPro" id="IPR030378">
    <property type="entry name" value="G_CP_dom"/>
</dbReference>
<dbReference type="PROSITE" id="PS50936">
    <property type="entry name" value="ENGC_GTPASE"/>
    <property type="match status" value="1"/>
</dbReference>
<comment type="cofactor">
    <cofactor evidence="10">
        <name>Zn(2+)</name>
        <dbReference type="ChEBI" id="CHEBI:29105"/>
    </cofactor>
    <text evidence="10">Binds 1 zinc ion per subunit.</text>
</comment>
<keyword evidence="6 10" id="KW-0378">Hydrolase</keyword>
<feature type="binding site" evidence="10">
    <location>
        <position position="346"/>
    </location>
    <ligand>
        <name>Zn(2+)</name>
        <dbReference type="ChEBI" id="CHEBI:29105"/>
    </ligand>
</feature>
<dbReference type="EC" id="3.6.1.-" evidence="10"/>
<dbReference type="Gene3D" id="1.10.40.50">
    <property type="entry name" value="Probable gtpase engc, domain 3"/>
    <property type="match status" value="1"/>
</dbReference>
<evidence type="ECO:0000256" key="7">
    <source>
        <dbReference type="ARBA" id="ARBA00022833"/>
    </source>
</evidence>
<protein>
    <recommendedName>
        <fullName evidence="10">Small ribosomal subunit biogenesis GTPase RsgA</fullName>
        <ecNumber evidence="10">3.6.1.-</ecNumber>
    </recommendedName>
</protein>
<gene>
    <name evidence="10 14" type="primary">rsgA</name>
    <name evidence="14" type="ORF">LQV63_06600</name>
</gene>
<comment type="caution">
    <text evidence="14">The sequence shown here is derived from an EMBL/GenBank/DDBJ whole genome shotgun (WGS) entry which is preliminary data.</text>
</comment>